<sequence>MSLTLSRPTLADCAMICADLHIASWNSAYRGILADTWLDEEMPENRRQHWRAALVSDQPRHVILANINGVPAGFLCLAPKMEPEWGGYIDNLHVRPDVKGQGIGRRLMAECAKDWLARGETQPLHLGVFANNAPARAFYERIGGKLVAEWDEDFYGNPAKAVRYQWQDVHALSASCDVASVSP</sequence>
<dbReference type="RefSeq" id="WP_379875685.1">
    <property type="nucleotide sequence ID" value="NZ_JBHUIP010000005.1"/>
</dbReference>
<dbReference type="GO" id="GO:0016746">
    <property type="term" value="F:acyltransferase activity"/>
    <property type="evidence" value="ECO:0007669"/>
    <property type="project" value="UniProtKB-KW"/>
</dbReference>
<comment type="caution">
    <text evidence="4">The sequence shown here is derived from an EMBL/GenBank/DDBJ whole genome shotgun (WGS) entry which is preliminary data.</text>
</comment>
<dbReference type="CDD" id="cd04301">
    <property type="entry name" value="NAT_SF"/>
    <property type="match status" value="1"/>
</dbReference>
<evidence type="ECO:0000259" key="3">
    <source>
        <dbReference type="PROSITE" id="PS51186"/>
    </source>
</evidence>
<keyword evidence="2 4" id="KW-0012">Acyltransferase</keyword>
<dbReference type="PANTHER" id="PTHR43877">
    <property type="entry name" value="AMINOALKYLPHOSPHONATE N-ACETYLTRANSFERASE-RELATED-RELATED"/>
    <property type="match status" value="1"/>
</dbReference>
<evidence type="ECO:0000256" key="2">
    <source>
        <dbReference type="ARBA" id="ARBA00023315"/>
    </source>
</evidence>
<dbReference type="SUPFAM" id="SSF55729">
    <property type="entry name" value="Acyl-CoA N-acyltransferases (Nat)"/>
    <property type="match status" value="1"/>
</dbReference>
<gene>
    <name evidence="4" type="ORF">ACFSM5_07450</name>
</gene>
<evidence type="ECO:0000313" key="4">
    <source>
        <dbReference type="EMBL" id="MFD2262719.1"/>
    </source>
</evidence>
<reference evidence="5" key="1">
    <citation type="journal article" date="2019" name="Int. J. Syst. Evol. Microbiol.">
        <title>The Global Catalogue of Microorganisms (GCM) 10K type strain sequencing project: providing services to taxonomists for standard genome sequencing and annotation.</title>
        <authorList>
            <consortium name="The Broad Institute Genomics Platform"/>
            <consortium name="The Broad Institute Genome Sequencing Center for Infectious Disease"/>
            <person name="Wu L."/>
            <person name="Ma J."/>
        </authorList>
    </citation>
    <scope>NUCLEOTIDE SEQUENCE [LARGE SCALE GENOMIC DNA]</scope>
    <source>
        <strain evidence="5">CGMCC 1.19062</strain>
    </source>
</reference>
<dbReference type="Pfam" id="PF00583">
    <property type="entry name" value="Acetyltransf_1"/>
    <property type="match status" value="1"/>
</dbReference>
<protein>
    <submittedName>
        <fullName evidence="4">GNAT family N-acetyltransferase</fullName>
        <ecNumber evidence="4">2.3.-.-</ecNumber>
    </submittedName>
</protein>
<dbReference type="EC" id="2.3.-.-" evidence="4"/>
<accession>A0ABW5DQI6</accession>
<evidence type="ECO:0000256" key="1">
    <source>
        <dbReference type="ARBA" id="ARBA00022679"/>
    </source>
</evidence>
<name>A0ABW5DQI6_9PROT</name>
<evidence type="ECO:0000313" key="5">
    <source>
        <dbReference type="Proteomes" id="UP001597295"/>
    </source>
</evidence>
<dbReference type="InterPro" id="IPR050832">
    <property type="entry name" value="Bact_Acetyltransf"/>
</dbReference>
<dbReference type="Gene3D" id="3.40.630.30">
    <property type="match status" value="1"/>
</dbReference>
<dbReference type="EMBL" id="JBHUIP010000005">
    <property type="protein sequence ID" value="MFD2262719.1"/>
    <property type="molecule type" value="Genomic_DNA"/>
</dbReference>
<dbReference type="InterPro" id="IPR016181">
    <property type="entry name" value="Acyl_CoA_acyltransferase"/>
</dbReference>
<feature type="domain" description="N-acetyltransferase" evidence="3">
    <location>
        <begin position="8"/>
        <end position="169"/>
    </location>
</feature>
<keyword evidence="1 4" id="KW-0808">Transferase</keyword>
<dbReference type="PROSITE" id="PS51186">
    <property type="entry name" value="GNAT"/>
    <property type="match status" value="1"/>
</dbReference>
<dbReference type="Proteomes" id="UP001597295">
    <property type="component" value="Unassembled WGS sequence"/>
</dbReference>
<dbReference type="InterPro" id="IPR000182">
    <property type="entry name" value="GNAT_dom"/>
</dbReference>
<keyword evidence="5" id="KW-1185">Reference proteome</keyword>
<dbReference type="PANTHER" id="PTHR43877:SF2">
    <property type="entry name" value="AMINOALKYLPHOSPHONATE N-ACETYLTRANSFERASE-RELATED"/>
    <property type="match status" value="1"/>
</dbReference>
<proteinExistence type="predicted"/>
<organism evidence="4 5">
    <name type="scientific">Lacibacterium aquatile</name>
    <dbReference type="NCBI Taxonomy" id="1168082"/>
    <lineage>
        <taxon>Bacteria</taxon>
        <taxon>Pseudomonadati</taxon>
        <taxon>Pseudomonadota</taxon>
        <taxon>Alphaproteobacteria</taxon>
        <taxon>Rhodospirillales</taxon>
        <taxon>Rhodospirillaceae</taxon>
    </lineage>
</organism>